<dbReference type="PANTHER" id="PTHR37162">
    <property type="entry name" value="HAT FAMILY DIMERISATION DOMAINCONTAINING PROTEIN-RELATED"/>
    <property type="match status" value="1"/>
</dbReference>
<accession>A0A151ITH3</accession>
<name>A0A151ITH3_9HYME</name>
<dbReference type="Pfam" id="PF05699">
    <property type="entry name" value="Dimer_Tnp_hAT"/>
    <property type="match status" value="1"/>
</dbReference>
<dbReference type="STRING" id="471704.A0A151ITH3"/>
<evidence type="ECO:0000313" key="3">
    <source>
        <dbReference type="Proteomes" id="UP000078492"/>
    </source>
</evidence>
<dbReference type="InterPro" id="IPR012337">
    <property type="entry name" value="RNaseH-like_sf"/>
</dbReference>
<evidence type="ECO:0000313" key="2">
    <source>
        <dbReference type="EMBL" id="KYN10273.1"/>
    </source>
</evidence>
<dbReference type="GO" id="GO:0046983">
    <property type="term" value="F:protein dimerization activity"/>
    <property type="evidence" value="ECO:0007669"/>
    <property type="project" value="InterPro"/>
</dbReference>
<reference evidence="2 3" key="1">
    <citation type="submission" date="2015-09" db="EMBL/GenBank/DDBJ databases">
        <title>Trachymyrmex cornetzi WGS genome.</title>
        <authorList>
            <person name="Nygaard S."/>
            <person name="Hu H."/>
            <person name="Boomsma J."/>
            <person name="Zhang G."/>
        </authorList>
    </citation>
    <scope>NUCLEOTIDE SEQUENCE [LARGE SCALE GENOMIC DNA]</scope>
    <source>
        <strain evidence="2">Tcor2-1</strain>
        <tissue evidence="2">Whole body</tissue>
    </source>
</reference>
<proteinExistence type="predicted"/>
<protein>
    <recommendedName>
        <fullName evidence="1">HAT C-terminal dimerisation domain-containing protein</fullName>
    </recommendedName>
</protein>
<dbReference type="PANTHER" id="PTHR37162:SF1">
    <property type="entry name" value="BED-TYPE DOMAIN-CONTAINING PROTEIN"/>
    <property type="match status" value="1"/>
</dbReference>
<dbReference type="EMBL" id="KQ981015">
    <property type="protein sequence ID" value="KYN10273.1"/>
    <property type="molecule type" value="Genomic_DNA"/>
</dbReference>
<keyword evidence="3" id="KW-1185">Reference proteome</keyword>
<gene>
    <name evidence="2" type="ORF">ALC57_17587</name>
</gene>
<sequence>MRKTKVYQQKFRSEWKTHPKLKDWIREELTNKTQAYCVYCKCNIQSKLSDLLSHAETKKHKSSCGPYRQIHKLPFKPSSFKTQEQESALALYISQHSAIAPIDHLSTLCKNKFNDSQTCIQMRLHRTKCTNVMKNVLAPHFIDDLRNDIGDSKFSLLLDESTDISITKLLGIVIIYFSEKNRKIVSTFLSMANLESGNTEGIVRCLKKELKQYKLNIKNLIGIGTDNASVMVGCNKSVYTELKKDVPDLILIRCVCHSVQLAINHACKQCLPAHLEFLIHETYNWFSMSFNRQSAYKQLYETINNSKEPLKITKVCDTRWLSIEIAVSRILDQWFELKTHFSIARNSEKCYIASTLYEMYKDNINYLYLLFLKPVLSELQILNKSFQSNTNDPTKLLNDLVMVIYSLKNKVIFDIITTDFDNYIDRTCYLGYRFENQIMEYKKDKTLDEKVEKNIRLRCTDFIISLIKELKQRTIVCKFIIIIFKLPENYKILKKIDLFSVNNVLKTVKGDISPILTLETDHNIREKIVQQYQNINYIKWTNVTSTSLFWAEVHAYRDAGDNNPFGDLAKFALTLLSLPWSNADVERTFSQLNLVKSKIRNRLQNIMVNTILHIRYGLKRHDKCCYNYEIPISYIKLIGTSTAYNDKDDNVIDDTDFEDDEWIDIE</sequence>
<dbReference type="SUPFAM" id="SSF53098">
    <property type="entry name" value="Ribonuclease H-like"/>
    <property type="match status" value="1"/>
</dbReference>
<dbReference type="InterPro" id="IPR008906">
    <property type="entry name" value="HATC_C_dom"/>
</dbReference>
<dbReference type="AlphaFoldDB" id="A0A151ITH3"/>
<dbReference type="Proteomes" id="UP000078492">
    <property type="component" value="Unassembled WGS sequence"/>
</dbReference>
<organism evidence="2 3">
    <name type="scientific">Trachymyrmex cornetzi</name>
    <dbReference type="NCBI Taxonomy" id="471704"/>
    <lineage>
        <taxon>Eukaryota</taxon>
        <taxon>Metazoa</taxon>
        <taxon>Ecdysozoa</taxon>
        <taxon>Arthropoda</taxon>
        <taxon>Hexapoda</taxon>
        <taxon>Insecta</taxon>
        <taxon>Pterygota</taxon>
        <taxon>Neoptera</taxon>
        <taxon>Endopterygota</taxon>
        <taxon>Hymenoptera</taxon>
        <taxon>Apocrita</taxon>
        <taxon>Aculeata</taxon>
        <taxon>Formicoidea</taxon>
        <taxon>Formicidae</taxon>
        <taxon>Myrmicinae</taxon>
        <taxon>Trachymyrmex</taxon>
    </lineage>
</organism>
<evidence type="ECO:0000259" key="1">
    <source>
        <dbReference type="Pfam" id="PF05699"/>
    </source>
</evidence>
<feature type="domain" description="HAT C-terminal dimerisation" evidence="1">
    <location>
        <begin position="563"/>
        <end position="616"/>
    </location>
</feature>